<evidence type="ECO:0000313" key="1">
    <source>
        <dbReference type="EMBL" id="MBB4289580.1"/>
    </source>
</evidence>
<dbReference type="EMBL" id="JACIGO010000002">
    <property type="protein sequence ID" value="MBB4289580.1"/>
    <property type="molecule type" value="Genomic_DNA"/>
</dbReference>
<reference evidence="1 2" key="1">
    <citation type="submission" date="2020-08" db="EMBL/GenBank/DDBJ databases">
        <title>Genomic Encyclopedia of Type Strains, Phase IV (KMG-V): Genome sequencing to study the core and pangenomes of soil and plant-associated prokaryotes.</title>
        <authorList>
            <person name="Whitman W."/>
        </authorList>
    </citation>
    <scope>NUCLEOTIDE SEQUENCE [LARGE SCALE GENOMIC DNA]</scope>
    <source>
        <strain evidence="1 2">SEMIA 415</strain>
    </source>
</reference>
<protein>
    <submittedName>
        <fullName evidence="1">Uncharacterized protein</fullName>
    </submittedName>
</protein>
<evidence type="ECO:0000313" key="2">
    <source>
        <dbReference type="Proteomes" id="UP000538507"/>
    </source>
</evidence>
<dbReference type="RefSeq" id="WP_183606691.1">
    <property type="nucleotide sequence ID" value="NZ_JACHAZ010000001.1"/>
</dbReference>
<accession>A0AAE2MHT0</accession>
<name>A0AAE2MHT0_RHILE</name>
<comment type="caution">
    <text evidence="1">The sequence shown here is derived from an EMBL/GenBank/DDBJ whole genome shotgun (WGS) entry which is preliminary data.</text>
</comment>
<organism evidence="1 2">
    <name type="scientific">Rhizobium leguminosarum</name>
    <dbReference type="NCBI Taxonomy" id="384"/>
    <lineage>
        <taxon>Bacteria</taxon>
        <taxon>Pseudomonadati</taxon>
        <taxon>Pseudomonadota</taxon>
        <taxon>Alphaproteobacteria</taxon>
        <taxon>Hyphomicrobiales</taxon>
        <taxon>Rhizobiaceae</taxon>
        <taxon>Rhizobium/Agrobacterium group</taxon>
        <taxon>Rhizobium</taxon>
    </lineage>
</organism>
<gene>
    <name evidence="1" type="ORF">GGE16_001620</name>
</gene>
<dbReference type="Gene3D" id="3.90.180.10">
    <property type="entry name" value="Medium-chain alcohol dehydrogenases, catalytic domain"/>
    <property type="match status" value="1"/>
</dbReference>
<dbReference type="Gene3D" id="3.40.50.720">
    <property type="entry name" value="NAD(P)-binding Rossmann-like Domain"/>
    <property type="match status" value="1"/>
</dbReference>
<dbReference type="Proteomes" id="UP000538507">
    <property type="component" value="Unassembled WGS sequence"/>
</dbReference>
<dbReference type="AlphaFoldDB" id="A0AAE2MHT0"/>
<sequence>MPVRQTETTITAEGPSRVVVRITAVTPHGPTQDGIVGFAATVEFADPDVVPFIAGDLVFGVTGGQGIAVGSQVSLEAEHICGRPRSIPSDIAARLARNAVIAWLALFERLAMETATDNELALVEAGDEQLGLLLVRLLQRLTKVDVIVGAGDVGPWRSVLRPDRDEFAPDCEALVAILKKEARTPRYLVLAGDPRSRVFDLNDIVSLFQQGIGAVRVLDLAWISNVGWLTVARSRFAISDILAELKPIFETEAQALFELCPQTT</sequence>
<proteinExistence type="predicted"/>